<sequence>MLNTLAPPIAGRARPRHDDIFAIADELAQRFAATAVARDQAGGTPKAERDALRRSGLLTLAIPREFGGLGASWSEMLTIVRRFARVDASIAHVFGFQHLMLATVRLFAGPAQWQPWFEHTARRQWFWGNALNPLDPRTQARPRPGHYLFAGQKRFCSGALDSEMLIVSARHADDQRLLIAAVPTARSGITLLDDWDSIGQRQTDSGTVQFEQVRVENSEILADPGPLTTPFSCLRPLIAQLTLTCVYLGIAEGAFDEARHFSLHEARPWHRSAAATVGEDPYVLNHYGEFWLGLESVRALVERAARMLDDAWACGDALTADERGRLAVSIASAKVAATRIGLDVCTRLFEVTGARATHAALRLDRHWRNLRTQTLHDPVDYKLRELGDWALNQQPPAPSFYS</sequence>
<protein>
    <recommendedName>
        <fullName evidence="10">Dibenzothiophene monooxygenase</fullName>
        <ecNumber evidence="9">1.14.14.21</ecNumber>
    </recommendedName>
</protein>
<comment type="similarity">
    <text evidence="8">Belongs to the DszC flavin monooxygenase family.</text>
</comment>
<evidence type="ECO:0000256" key="5">
    <source>
        <dbReference type="ARBA" id="ARBA00023002"/>
    </source>
</evidence>
<dbReference type="Pfam" id="PF08028">
    <property type="entry name" value="Acyl-CoA_dh_2"/>
    <property type="match status" value="1"/>
</dbReference>
<dbReference type="GO" id="GO:0004497">
    <property type="term" value="F:monooxygenase activity"/>
    <property type="evidence" value="ECO:0007669"/>
    <property type="project" value="UniProtKB-KW"/>
</dbReference>
<evidence type="ECO:0000256" key="11">
    <source>
        <dbReference type="ARBA" id="ARBA00047859"/>
    </source>
</evidence>
<dbReference type="GO" id="GO:0050660">
    <property type="term" value="F:flavin adenine dinucleotide binding"/>
    <property type="evidence" value="ECO:0007669"/>
    <property type="project" value="InterPro"/>
</dbReference>
<dbReference type="Pfam" id="PF02770">
    <property type="entry name" value="Acyl-CoA_dh_M"/>
    <property type="match status" value="1"/>
</dbReference>
<dbReference type="AlphaFoldDB" id="A0A2S0PA42"/>
<dbReference type="Gene3D" id="1.10.540.10">
    <property type="entry name" value="Acyl-CoA dehydrogenase/oxidase, N-terminal domain"/>
    <property type="match status" value="1"/>
</dbReference>
<proteinExistence type="inferred from homology"/>
<evidence type="ECO:0000313" key="18">
    <source>
        <dbReference type="Proteomes" id="UP000244173"/>
    </source>
</evidence>
<dbReference type="GO" id="GO:0005737">
    <property type="term" value="C:cytoplasm"/>
    <property type="evidence" value="ECO:0007669"/>
    <property type="project" value="UniProtKB-SubCell"/>
</dbReference>
<keyword evidence="18" id="KW-1185">Reference proteome</keyword>
<dbReference type="InterPro" id="IPR037069">
    <property type="entry name" value="AcylCoA_DH/ox_N_sf"/>
</dbReference>
<evidence type="ECO:0000259" key="15">
    <source>
        <dbReference type="Pfam" id="PF02771"/>
    </source>
</evidence>
<dbReference type="InterPro" id="IPR013786">
    <property type="entry name" value="AcylCoA_DH/ox_N"/>
</dbReference>
<evidence type="ECO:0000256" key="2">
    <source>
        <dbReference type="ARBA" id="ARBA00022630"/>
    </source>
</evidence>
<dbReference type="InterPro" id="IPR009100">
    <property type="entry name" value="AcylCoA_DH/oxidase_NM_dom_sf"/>
</dbReference>
<dbReference type="GO" id="GO:0008470">
    <property type="term" value="F:3-methylbutanoyl-CoA dehydrogenase activity"/>
    <property type="evidence" value="ECO:0007669"/>
    <property type="project" value="TreeGrafter"/>
</dbReference>
<evidence type="ECO:0000256" key="12">
    <source>
        <dbReference type="ARBA" id="ARBA00048445"/>
    </source>
</evidence>
<keyword evidence="3" id="KW-0288">FMN</keyword>
<dbReference type="RefSeq" id="WP_084300106.1">
    <property type="nucleotide sequence ID" value="NZ_CP028519.1"/>
</dbReference>
<dbReference type="InterPro" id="IPR006091">
    <property type="entry name" value="Acyl-CoA_Oxase/DH_mid-dom"/>
</dbReference>
<evidence type="ECO:0000256" key="7">
    <source>
        <dbReference type="ARBA" id="ARBA00034307"/>
    </source>
</evidence>
<dbReference type="Pfam" id="PF02771">
    <property type="entry name" value="Acyl-CoA_dh_N"/>
    <property type="match status" value="1"/>
</dbReference>
<evidence type="ECO:0000256" key="10">
    <source>
        <dbReference type="ARBA" id="ARBA00034345"/>
    </source>
</evidence>
<evidence type="ECO:0000256" key="3">
    <source>
        <dbReference type="ARBA" id="ARBA00022643"/>
    </source>
</evidence>
<feature type="domain" description="Acyl-CoA dehydrogenase C-terminal" evidence="16">
    <location>
        <begin position="243"/>
        <end position="378"/>
    </location>
</feature>
<keyword evidence="4" id="KW-0547">Nucleotide-binding</keyword>
<dbReference type="Gene3D" id="1.20.140.10">
    <property type="entry name" value="Butyryl-CoA Dehydrogenase, subunit A, domain 3"/>
    <property type="match status" value="1"/>
</dbReference>
<accession>A0A2S0PA42</accession>
<comment type="subcellular location">
    <subcellularLocation>
        <location evidence="1">Cytoplasm</location>
    </subcellularLocation>
</comment>
<keyword evidence="5" id="KW-0560">Oxidoreductase</keyword>
<evidence type="ECO:0000256" key="8">
    <source>
        <dbReference type="ARBA" id="ARBA00034317"/>
    </source>
</evidence>
<gene>
    <name evidence="17" type="ORF">DAI18_09370</name>
</gene>
<comment type="catalytic activity">
    <reaction evidence="13">
        <text>dibenzothiophene + 2 FMNH2 + 2 O2 = dibenzothiophene 5,5-dioxide + 2 FMN + 2 H2O + 2 H(+)</text>
        <dbReference type="Rhea" id="RHEA:49072"/>
        <dbReference type="ChEBI" id="CHEBI:15377"/>
        <dbReference type="ChEBI" id="CHEBI:15378"/>
        <dbReference type="ChEBI" id="CHEBI:15379"/>
        <dbReference type="ChEBI" id="CHEBI:23681"/>
        <dbReference type="ChEBI" id="CHEBI:57618"/>
        <dbReference type="ChEBI" id="CHEBI:58210"/>
        <dbReference type="ChEBI" id="CHEBI:90356"/>
        <dbReference type="EC" id="1.14.14.21"/>
    </reaction>
</comment>
<evidence type="ECO:0000256" key="6">
    <source>
        <dbReference type="ARBA" id="ARBA00023033"/>
    </source>
</evidence>
<dbReference type="FunFam" id="2.40.110.10:FF:000020">
    <property type="entry name" value="Putative acyl-CoA dehydrogenase YdbM"/>
    <property type="match status" value="1"/>
</dbReference>
<keyword evidence="6 17" id="KW-0503">Monooxygenase</keyword>
<dbReference type="InterPro" id="IPR046373">
    <property type="entry name" value="Acyl-CoA_Oxase/DH_mid-dom_sf"/>
</dbReference>
<dbReference type="Proteomes" id="UP000244173">
    <property type="component" value="Chromosome"/>
</dbReference>
<dbReference type="InterPro" id="IPR036250">
    <property type="entry name" value="AcylCo_DH-like_C"/>
</dbReference>
<evidence type="ECO:0000256" key="1">
    <source>
        <dbReference type="ARBA" id="ARBA00004496"/>
    </source>
</evidence>
<dbReference type="GO" id="GO:0006552">
    <property type="term" value="P:L-leucine catabolic process"/>
    <property type="evidence" value="ECO:0007669"/>
    <property type="project" value="TreeGrafter"/>
</dbReference>
<dbReference type="OrthoDB" id="8531197at2"/>
<dbReference type="PANTHER" id="PTHR43884">
    <property type="entry name" value="ACYL-COA DEHYDROGENASE"/>
    <property type="match status" value="1"/>
</dbReference>
<dbReference type="SUPFAM" id="SSF56645">
    <property type="entry name" value="Acyl-CoA dehydrogenase NM domain-like"/>
    <property type="match status" value="1"/>
</dbReference>
<evidence type="ECO:0000256" key="9">
    <source>
        <dbReference type="ARBA" id="ARBA00034328"/>
    </source>
</evidence>
<feature type="domain" description="Acyl-CoA dehydrogenase/oxidase N-terminal" evidence="15">
    <location>
        <begin position="25"/>
        <end position="122"/>
    </location>
</feature>
<dbReference type="PIRSF" id="PIRSF016578">
    <property type="entry name" value="HsaA"/>
    <property type="match status" value="1"/>
</dbReference>
<comment type="catalytic activity">
    <reaction evidence="11">
        <text>dibenzothiophene + FMNH2 + O2 = dibenzothiophene 5-oxide + FMN + H2O + H(+)</text>
        <dbReference type="Rhea" id="RHEA:49076"/>
        <dbReference type="ChEBI" id="CHEBI:15377"/>
        <dbReference type="ChEBI" id="CHEBI:15378"/>
        <dbReference type="ChEBI" id="CHEBI:15379"/>
        <dbReference type="ChEBI" id="CHEBI:23681"/>
        <dbReference type="ChEBI" id="CHEBI:23683"/>
        <dbReference type="ChEBI" id="CHEBI:57618"/>
        <dbReference type="ChEBI" id="CHEBI:58210"/>
    </reaction>
</comment>
<evidence type="ECO:0000259" key="14">
    <source>
        <dbReference type="Pfam" id="PF02770"/>
    </source>
</evidence>
<dbReference type="KEGG" id="maer:DAI18_09370"/>
<reference evidence="17 18" key="1">
    <citation type="submission" date="2018-04" db="EMBL/GenBank/DDBJ databases">
        <title>Denitrifier Microvirgula.</title>
        <authorList>
            <person name="Anderson E."/>
            <person name="Jang J."/>
            <person name="Ishii S."/>
        </authorList>
    </citation>
    <scope>NUCLEOTIDE SEQUENCE [LARGE SCALE GENOMIC DNA]</scope>
    <source>
        <strain evidence="17 18">BE2.4</strain>
    </source>
</reference>
<dbReference type="EC" id="1.14.14.21" evidence="9"/>
<name>A0A2S0PA42_9NEIS</name>
<feature type="domain" description="Acyl-CoA oxidase/dehydrogenase middle" evidence="14">
    <location>
        <begin position="137"/>
        <end position="213"/>
    </location>
</feature>
<comment type="catalytic activity">
    <reaction evidence="12">
        <text>dibenzothiophene 5-oxide + FMNH2 + O2 = dibenzothiophene 5,5-dioxide + FMN + H2O + H(+)</text>
        <dbReference type="Rhea" id="RHEA:49080"/>
        <dbReference type="ChEBI" id="CHEBI:15377"/>
        <dbReference type="ChEBI" id="CHEBI:15378"/>
        <dbReference type="ChEBI" id="CHEBI:15379"/>
        <dbReference type="ChEBI" id="CHEBI:23683"/>
        <dbReference type="ChEBI" id="CHEBI:57618"/>
        <dbReference type="ChEBI" id="CHEBI:58210"/>
        <dbReference type="ChEBI" id="CHEBI:90356"/>
    </reaction>
</comment>
<dbReference type="CDD" id="cd01163">
    <property type="entry name" value="DszC"/>
    <property type="match status" value="1"/>
</dbReference>
<dbReference type="PANTHER" id="PTHR43884:SF12">
    <property type="entry name" value="ISOVALERYL-COA DEHYDROGENASE, MITOCHONDRIAL-RELATED"/>
    <property type="match status" value="1"/>
</dbReference>
<dbReference type="STRING" id="1122240.GCA_000620105_02523"/>
<dbReference type="SUPFAM" id="SSF47203">
    <property type="entry name" value="Acyl-CoA dehydrogenase C-terminal domain-like"/>
    <property type="match status" value="1"/>
</dbReference>
<evidence type="ECO:0000256" key="13">
    <source>
        <dbReference type="ARBA" id="ARBA00049456"/>
    </source>
</evidence>
<dbReference type="InterPro" id="IPR013107">
    <property type="entry name" value="Acyl-CoA_DH_C"/>
</dbReference>
<comment type="pathway">
    <text evidence="7">Sulfur metabolism; dibenzothiophene degradation.</text>
</comment>
<keyword evidence="2" id="KW-0285">Flavoprotein</keyword>
<evidence type="ECO:0000313" key="17">
    <source>
        <dbReference type="EMBL" id="AVY94226.1"/>
    </source>
</evidence>
<dbReference type="EMBL" id="CP028519">
    <property type="protein sequence ID" value="AVY94226.1"/>
    <property type="molecule type" value="Genomic_DNA"/>
</dbReference>
<dbReference type="Gene3D" id="2.40.110.10">
    <property type="entry name" value="Butyryl-CoA Dehydrogenase, subunit A, domain 2"/>
    <property type="match status" value="1"/>
</dbReference>
<evidence type="ECO:0000256" key="4">
    <source>
        <dbReference type="ARBA" id="ARBA00022741"/>
    </source>
</evidence>
<evidence type="ECO:0000259" key="16">
    <source>
        <dbReference type="Pfam" id="PF08028"/>
    </source>
</evidence>
<organism evidence="17 18">
    <name type="scientific">Microvirgula aerodenitrificans</name>
    <dbReference type="NCBI Taxonomy" id="57480"/>
    <lineage>
        <taxon>Bacteria</taxon>
        <taxon>Pseudomonadati</taxon>
        <taxon>Pseudomonadota</taxon>
        <taxon>Betaproteobacteria</taxon>
        <taxon>Neisseriales</taxon>
        <taxon>Aquaspirillaceae</taxon>
        <taxon>Microvirgula</taxon>
    </lineage>
</organism>